<dbReference type="OrthoDB" id="1601230at2759"/>
<name>U4LDV9_PYROM</name>
<dbReference type="eggNOG" id="ENOG502S73V">
    <property type="taxonomic scope" value="Eukaryota"/>
</dbReference>
<dbReference type="SUPFAM" id="SSF54909">
    <property type="entry name" value="Dimeric alpha+beta barrel"/>
    <property type="match status" value="1"/>
</dbReference>
<dbReference type="Pfam" id="PF07876">
    <property type="entry name" value="Dabb"/>
    <property type="match status" value="1"/>
</dbReference>
<reference evidence="3 4" key="1">
    <citation type="journal article" date="2013" name="PLoS Genet.">
        <title>The genome and development-dependent transcriptomes of Pyronema confluens: a window into fungal evolution.</title>
        <authorList>
            <person name="Traeger S."/>
            <person name="Altegoer F."/>
            <person name="Freitag M."/>
            <person name="Gabaldon T."/>
            <person name="Kempken F."/>
            <person name="Kumar A."/>
            <person name="Marcet-Houben M."/>
            <person name="Poggeler S."/>
            <person name="Stajich J.E."/>
            <person name="Nowrousian M."/>
        </authorList>
    </citation>
    <scope>NUCLEOTIDE SEQUENCE [LARGE SCALE GENOMIC DNA]</scope>
    <source>
        <strain evidence="4">CBS 100304</strain>
        <tissue evidence="3">Vegetative mycelium</tissue>
    </source>
</reference>
<dbReference type="InterPro" id="IPR044662">
    <property type="entry name" value="HS1/DABB1-like"/>
</dbReference>
<dbReference type="EMBL" id="HF935415">
    <property type="protein sequence ID" value="CCX30053.1"/>
    <property type="molecule type" value="Genomic_DNA"/>
</dbReference>
<protein>
    <submittedName>
        <fullName evidence="3">Similar to Probable protein Pop3 acc. no. Q9LUV2</fullName>
    </submittedName>
</protein>
<dbReference type="STRING" id="1076935.U4LDV9"/>
<dbReference type="PANTHER" id="PTHR33178">
    <property type="match status" value="1"/>
</dbReference>
<dbReference type="Proteomes" id="UP000018144">
    <property type="component" value="Unassembled WGS sequence"/>
</dbReference>
<dbReference type="InterPro" id="IPR013097">
    <property type="entry name" value="Dabb"/>
</dbReference>
<evidence type="ECO:0000313" key="4">
    <source>
        <dbReference type="Proteomes" id="UP000018144"/>
    </source>
</evidence>
<comment type="subunit">
    <text evidence="1">Homodimer.</text>
</comment>
<dbReference type="SMART" id="SM00886">
    <property type="entry name" value="Dabb"/>
    <property type="match status" value="1"/>
</dbReference>
<keyword evidence="4" id="KW-1185">Reference proteome</keyword>
<dbReference type="OMA" id="FEWKPTA"/>
<dbReference type="PROSITE" id="PS51502">
    <property type="entry name" value="S_R_A_B_BARREL"/>
    <property type="match status" value="1"/>
</dbReference>
<gene>
    <name evidence="3" type="ORF">PCON_08045</name>
</gene>
<evidence type="ECO:0000259" key="2">
    <source>
        <dbReference type="PROSITE" id="PS51502"/>
    </source>
</evidence>
<dbReference type="Gene3D" id="3.30.70.100">
    <property type="match status" value="1"/>
</dbReference>
<organism evidence="3 4">
    <name type="scientific">Pyronema omphalodes (strain CBS 100304)</name>
    <name type="common">Pyronema confluens</name>
    <dbReference type="NCBI Taxonomy" id="1076935"/>
    <lineage>
        <taxon>Eukaryota</taxon>
        <taxon>Fungi</taxon>
        <taxon>Dikarya</taxon>
        <taxon>Ascomycota</taxon>
        <taxon>Pezizomycotina</taxon>
        <taxon>Pezizomycetes</taxon>
        <taxon>Pezizales</taxon>
        <taxon>Pyronemataceae</taxon>
        <taxon>Pyronema</taxon>
    </lineage>
</organism>
<proteinExistence type="predicted"/>
<evidence type="ECO:0000313" key="3">
    <source>
        <dbReference type="EMBL" id="CCX30053.1"/>
    </source>
</evidence>
<dbReference type="PANTHER" id="PTHR33178:SF10">
    <property type="entry name" value="STRESS-RESPONSE A_B BARREL DOMAIN-CONTAINING PROTEIN"/>
    <property type="match status" value="1"/>
</dbReference>
<dbReference type="InterPro" id="IPR011008">
    <property type="entry name" value="Dimeric_a/b-barrel"/>
</dbReference>
<feature type="domain" description="Stress-response A/B barrel" evidence="2">
    <location>
        <begin position="3"/>
        <end position="114"/>
    </location>
</feature>
<accession>U4LDV9</accession>
<sequence>MPILHLVLFRFKLDNNNPAITSDEQNQQITSACNSFLELKEKCVNPETMEPYLLDVRGGKDCSPEGIQGGITHAFVVEFAGESDRDYYLKHDPAHLAFVEMVGNIVEKVQVIDFVPGKF</sequence>
<dbReference type="AlphaFoldDB" id="U4LDV9"/>
<evidence type="ECO:0000256" key="1">
    <source>
        <dbReference type="ARBA" id="ARBA00011738"/>
    </source>
</evidence>